<proteinExistence type="predicted"/>
<accession>A0A3S5CVC9</accession>
<organism evidence="1 2">
    <name type="scientific">Protopolystoma xenopodis</name>
    <dbReference type="NCBI Taxonomy" id="117903"/>
    <lineage>
        <taxon>Eukaryota</taxon>
        <taxon>Metazoa</taxon>
        <taxon>Spiralia</taxon>
        <taxon>Lophotrochozoa</taxon>
        <taxon>Platyhelminthes</taxon>
        <taxon>Monogenea</taxon>
        <taxon>Polyopisthocotylea</taxon>
        <taxon>Polystomatidea</taxon>
        <taxon>Polystomatidae</taxon>
        <taxon>Protopolystoma</taxon>
    </lineage>
</organism>
<gene>
    <name evidence="1" type="ORF">PXEA_LOCUS35601</name>
</gene>
<dbReference type="EMBL" id="CAAALY010272874">
    <property type="protein sequence ID" value="VEL42161.1"/>
    <property type="molecule type" value="Genomic_DNA"/>
</dbReference>
<protein>
    <submittedName>
        <fullName evidence="1">Uncharacterized protein</fullName>
    </submittedName>
</protein>
<dbReference type="Proteomes" id="UP000784294">
    <property type="component" value="Unassembled WGS sequence"/>
</dbReference>
<keyword evidence="2" id="KW-1185">Reference proteome</keyword>
<evidence type="ECO:0000313" key="1">
    <source>
        <dbReference type="EMBL" id="VEL42161.1"/>
    </source>
</evidence>
<reference evidence="1" key="1">
    <citation type="submission" date="2018-11" db="EMBL/GenBank/DDBJ databases">
        <authorList>
            <consortium name="Pathogen Informatics"/>
        </authorList>
    </citation>
    <scope>NUCLEOTIDE SEQUENCE</scope>
</reference>
<dbReference type="AlphaFoldDB" id="A0A3S5CVC9"/>
<name>A0A3S5CVC9_9PLAT</name>
<sequence length="214" mass="23839">MSFTAVARGCRTVGRPLVLWFPSFFSSFSARLPSSDCPQQCLRVCVYMCVCVRVCVNLPLACRYGSLADRAAHREVALRDRADRDRAQLLLDSVHVNLAGRDYAELGVDYELGLSKVFLRAELAGQLARIHRRRRLQAARRCHSLRLFCLTAVEAGLLQRHFFLFPLSAFRLTDSVCFSAARRSVDSAASATGSRQLDSDLLADAGRSRRASPK</sequence>
<comment type="caution">
    <text evidence="1">The sequence shown here is derived from an EMBL/GenBank/DDBJ whole genome shotgun (WGS) entry which is preliminary data.</text>
</comment>
<evidence type="ECO:0000313" key="2">
    <source>
        <dbReference type="Proteomes" id="UP000784294"/>
    </source>
</evidence>